<dbReference type="EMBL" id="BOMY01000055">
    <property type="protein sequence ID" value="GIF26169.1"/>
    <property type="molecule type" value="Genomic_DNA"/>
</dbReference>
<gene>
    <name evidence="2" type="ORF">Ate02nite_88990</name>
</gene>
<dbReference type="PANTHER" id="PTHR39338:SF6">
    <property type="entry name" value="BLL5662 PROTEIN"/>
    <property type="match status" value="1"/>
</dbReference>
<dbReference type="InterPro" id="IPR036465">
    <property type="entry name" value="vWFA_dom_sf"/>
</dbReference>
<dbReference type="SUPFAM" id="SSF53300">
    <property type="entry name" value="vWA-like"/>
    <property type="match status" value="1"/>
</dbReference>
<dbReference type="Proteomes" id="UP000623608">
    <property type="component" value="Unassembled WGS sequence"/>
</dbReference>
<name>A0A919NVQ6_9ACTN</name>
<evidence type="ECO:0000313" key="3">
    <source>
        <dbReference type="Proteomes" id="UP000623608"/>
    </source>
</evidence>
<dbReference type="PANTHER" id="PTHR39338">
    <property type="entry name" value="BLL5662 PROTEIN-RELATED"/>
    <property type="match status" value="1"/>
</dbReference>
<protein>
    <recommendedName>
        <fullName evidence="4">VWFA domain-containing protein</fullName>
    </recommendedName>
</protein>
<dbReference type="InterPro" id="IPR008912">
    <property type="entry name" value="Uncharacterised_CoxE"/>
</dbReference>
<dbReference type="Gene3D" id="3.40.50.410">
    <property type="entry name" value="von Willebrand factor, type A domain"/>
    <property type="match status" value="1"/>
</dbReference>
<feature type="compositionally biased region" description="Gly residues" evidence="1">
    <location>
        <begin position="104"/>
        <end position="115"/>
    </location>
</feature>
<evidence type="ECO:0008006" key="4">
    <source>
        <dbReference type="Google" id="ProtNLM"/>
    </source>
</evidence>
<dbReference type="InterPro" id="IPR011195">
    <property type="entry name" value="UCP010256"/>
</dbReference>
<feature type="region of interest" description="Disordered" evidence="1">
    <location>
        <begin position="87"/>
        <end position="115"/>
    </location>
</feature>
<sequence length="398" mass="42690">MLLRGVDRAAFAVSFANRLRGAGVLAGLTEIDDLVRALGAHPPDSRRALYWTARISLVRRESDLAAFDRVFEAVFTDAAPLPLNRSAAAGPAGRRDDVHVPVPGGAGPAASGGGLPWATLPPAVAEAEPGDESGLFLPQVRPSAVEALAARPFEELDPRETALLGEVLRRELTNWPSRRTRRHAPARSGRRVALRATISRARRTAWEPVTIVRERPRRRPRRVVMLCDVSESMRAQATAYLHLMRAFATVTPAEVFAFATRLTRLTPALTRKSAAEAIEQATAAVSDRFGGTRIATNIAALLRSHHGNALRGALVVIASDGWDSDPAPELAAAMARLSRRAHAVLWLNPRAGAPGFTPAVAAMAAALPYCTTLRPAATFDDLFAAARAMQSLGNADFR</sequence>
<evidence type="ECO:0000256" key="1">
    <source>
        <dbReference type="SAM" id="MobiDB-lite"/>
    </source>
</evidence>
<evidence type="ECO:0000313" key="2">
    <source>
        <dbReference type="EMBL" id="GIF26169.1"/>
    </source>
</evidence>
<accession>A0A919NVQ6</accession>
<dbReference type="AlphaFoldDB" id="A0A919NVQ6"/>
<proteinExistence type="predicted"/>
<comment type="caution">
    <text evidence="2">The sequence shown here is derived from an EMBL/GenBank/DDBJ whole genome shotgun (WGS) entry which is preliminary data.</text>
</comment>
<keyword evidence="3" id="KW-1185">Reference proteome</keyword>
<dbReference type="PIRSF" id="PIRSF010256">
    <property type="entry name" value="CoxE_vWa"/>
    <property type="match status" value="1"/>
</dbReference>
<dbReference type="Pfam" id="PF05762">
    <property type="entry name" value="VWA_CoxE"/>
    <property type="match status" value="1"/>
</dbReference>
<organism evidence="2 3">
    <name type="scientific">Paractinoplanes tereljensis</name>
    <dbReference type="NCBI Taxonomy" id="571912"/>
    <lineage>
        <taxon>Bacteria</taxon>
        <taxon>Bacillati</taxon>
        <taxon>Actinomycetota</taxon>
        <taxon>Actinomycetes</taxon>
        <taxon>Micromonosporales</taxon>
        <taxon>Micromonosporaceae</taxon>
        <taxon>Paractinoplanes</taxon>
    </lineage>
</organism>
<reference evidence="2" key="1">
    <citation type="submission" date="2021-01" db="EMBL/GenBank/DDBJ databases">
        <title>Whole genome shotgun sequence of Actinoplanes tereljensis NBRC 105297.</title>
        <authorList>
            <person name="Komaki H."/>
            <person name="Tamura T."/>
        </authorList>
    </citation>
    <scope>NUCLEOTIDE SEQUENCE</scope>
    <source>
        <strain evidence="2">NBRC 105297</strain>
    </source>
</reference>